<dbReference type="AlphaFoldDB" id="A0A1B6LSJ4"/>
<accession>A0A1B6LSJ4</accession>
<sequence>NDRIGALVATYPNASFVPLTSLGRACYTRHGLHLGPGGKRGLAGLLRDAVCSFPVGCTPVSVGGGVASSARPFKLLEGRRSNVGEPTKIQRGGGRVFFNRTFLGKARKQYGLP</sequence>
<feature type="non-terminal residue" evidence="1">
    <location>
        <position position="113"/>
    </location>
</feature>
<dbReference type="EMBL" id="GEBQ01013295">
    <property type="protein sequence ID" value="JAT26682.1"/>
    <property type="molecule type" value="Transcribed_RNA"/>
</dbReference>
<feature type="non-terminal residue" evidence="1">
    <location>
        <position position="1"/>
    </location>
</feature>
<evidence type="ECO:0000313" key="1">
    <source>
        <dbReference type="EMBL" id="JAT26682.1"/>
    </source>
</evidence>
<reference evidence="1" key="1">
    <citation type="submission" date="2015-11" db="EMBL/GenBank/DDBJ databases">
        <title>De novo transcriptome assembly of four potential Pierce s Disease insect vectors from Arizona vineyards.</title>
        <authorList>
            <person name="Tassone E.E."/>
        </authorList>
    </citation>
    <scope>NUCLEOTIDE SEQUENCE</scope>
</reference>
<gene>
    <name evidence="1" type="ORF">g.42413</name>
</gene>
<name>A0A1B6LSJ4_9HEMI</name>
<proteinExistence type="predicted"/>
<protein>
    <submittedName>
        <fullName evidence="1">Uncharacterized protein</fullName>
    </submittedName>
</protein>
<organism evidence="1">
    <name type="scientific">Graphocephala atropunctata</name>
    <dbReference type="NCBI Taxonomy" id="36148"/>
    <lineage>
        <taxon>Eukaryota</taxon>
        <taxon>Metazoa</taxon>
        <taxon>Ecdysozoa</taxon>
        <taxon>Arthropoda</taxon>
        <taxon>Hexapoda</taxon>
        <taxon>Insecta</taxon>
        <taxon>Pterygota</taxon>
        <taxon>Neoptera</taxon>
        <taxon>Paraneoptera</taxon>
        <taxon>Hemiptera</taxon>
        <taxon>Auchenorrhyncha</taxon>
        <taxon>Membracoidea</taxon>
        <taxon>Cicadellidae</taxon>
        <taxon>Cicadellinae</taxon>
        <taxon>Cicadellini</taxon>
        <taxon>Graphocephala</taxon>
    </lineage>
</organism>